<evidence type="ECO:0000256" key="1">
    <source>
        <dbReference type="ARBA" id="ARBA00006739"/>
    </source>
</evidence>
<gene>
    <name evidence="3" type="ORF">J2S19_003830</name>
</gene>
<reference evidence="3 4" key="1">
    <citation type="submission" date="2023-07" db="EMBL/GenBank/DDBJ databases">
        <title>Genomic Encyclopedia of Type Strains, Phase IV (KMG-IV): sequencing the most valuable type-strain genomes for metagenomic binning, comparative biology and taxonomic classification.</title>
        <authorList>
            <person name="Goeker M."/>
        </authorList>
    </citation>
    <scope>NUCLEOTIDE SEQUENCE [LARGE SCALE GENOMIC DNA]</scope>
    <source>
        <strain evidence="3 4">DSM 29005</strain>
    </source>
</reference>
<evidence type="ECO:0000313" key="3">
    <source>
        <dbReference type="EMBL" id="MDQ0232508.1"/>
    </source>
</evidence>
<evidence type="ECO:0000313" key="4">
    <source>
        <dbReference type="Proteomes" id="UP001234495"/>
    </source>
</evidence>
<dbReference type="RefSeq" id="WP_307344572.1">
    <property type="nucleotide sequence ID" value="NZ_JAUSUD010000022.1"/>
</dbReference>
<feature type="domain" description="Glycosyltransferase 2-like" evidence="2">
    <location>
        <begin position="9"/>
        <end position="165"/>
    </location>
</feature>
<name>A0ABT9ZJT1_9BACI</name>
<dbReference type="PANTHER" id="PTHR43685:SF11">
    <property type="entry name" value="GLYCOSYLTRANSFERASE TAGX-RELATED"/>
    <property type="match status" value="1"/>
</dbReference>
<dbReference type="EMBL" id="JAUSUD010000022">
    <property type="protein sequence ID" value="MDQ0232508.1"/>
    <property type="molecule type" value="Genomic_DNA"/>
</dbReference>
<organism evidence="3 4">
    <name type="scientific">Metabacillus malikii</name>
    <dbReference type="NCBI Taxonomy" id="1504265"/>
    <lineage>
        <taxon>Bacteria</taxon>
        <taxon>Bacillati</taxon>
        <taxon>Bacillota</taxon>
        <taxon>Bacilli</taxon>
        <taxon>Bacillales</taxon>
        <taxon>Bacillaceae</taxon>
        <taxon>Metabacillus</taxon>
    </lineage>
</organism>
<proteinExistence type="inferred from homology"/>
<dbReference type="Proteomes" id="UP001234495">
    <property type="component" value="Unassembled WGS sequence"/>
</dbReference>
<sequence>MTILNPLISVVIPFYNCRYVNQAIVSVLKQSYPHIEIIVVNDGSTTNQHLITPYMSKITYIEQENKGVAAALNAGIEKANGLFIAWLSSDDLFEPNKIKKQLKFMKSKNAMISFTDFNLIDKNSSIIKKNLSKNYVNEQEILETFLESCPINGCTVMMHRNVIESIGTFNEQLKFTQDYEYWLRVALEHPIYYLPVALTNYRTHEQMGSIVYREEQMTEFQHIKDEYSPKIKQLLTNGR</sequence>
<dbReference type="Gene3D" id="3.90.550.10">
    <property type="entry name" value="Spore Coat Polysaccharide Biosynthesis Protein SpsA, Chain A"/>
    <property type="match status" value="1"/>
</dbReference>
<dbReference type="Pfam" id="PF00535">
    <property type="entry name" value="Glycos_transf_2"/>
    <property type="match status" value="1"/>
</dbReference>
<protein>
    <submittedName>
        <fullName evidence="3">Glycosyltransferase involved in cell wall biosynthesis</fullName>
    </submittedName>
</protein>
<dbReference type="PANTHER" id="PTHR43685">
    <property type="entry name" value="GLYCOSYLTRANSFERASE"/>
    <property type="match status" value="1"/>
</dbReference>
<dbReference type="InterPro" id="IPR029044">
    <property type="entry name" value="Nucleotide-diphossugar_trans"/>
</dbReference>
<dbReference type="SUPFAM" id="SSF53448">
    <property type="entry name" value="Nucleotide-diphospho-sugar transferases"/>
    <property type="match status" value="1"/>
</dbReference>
<comment type="caution">
    <text evidence="3">The sequence shown here is derived from an EMBL/GenBank/DDBJ whole genome shotgun (WGS) entry which is preliminary data.</text>
</comment>
<keyword evidence="4" id="KW-1185">Reference proteome</keyword>
<dbReference type="InterPro" id="IPR001173">
    <property type="entry name" value="Glyco_trans_2-like"/>
</dbReference>
<accession>A0ABT9ZJT1</accession>
<comment type="similarity">
    <text evidence="1">Belongs to the glycosyltransferase 2 family.</text>
</comment>
<evidence type="ECO:0000259" key="2">
    <source>
        <dbReference type="Pfam" id="PF00535"/>
    </source>
</evidence>
<dbReference type="InterPro" id="IPR050834">
    <property type="entry name" value="Glycosyltransf_2"/>
</dbReference>